<protein>
    <submittedName>
        <fullName evidence="2">Uncharacterized protein</fullName>
    </submittedName>
</protein>
<accession>A0A179HV31</accession>
<evidence type="ECO:0000313" key="3">
    <source>
        <dbReference type="Proteomes" id="UP000078340"/>
    </source>
</evidence>
<organism evidence="2 3">
    <name type="scientific">Purpureocillium lilacinum</name>
    <name type="common">Paecilomyces lilacinus</name>
    <dbReference type="NCBI Taxonomy" id="33203"/>
    <lineage>
        <taxon>Eukaryota</taxon>
        <taxon>Fungi</taxon>
        <taxon>Dikarya</taxon>
        <taxon>Ascomycota</taxon>
        <taxon>Pezizomycotina</taxon>
        <taxon>Sordariomycetes</taxon>
        <taxon>Hypocreomycetidae</taxon>
        <taxon>Hypocreales</taxon>
        <taxon>Ophiocordycipitaceae</taxon>
        <taxon>Purpureocillium</taxon>
    </lineage>
</organism>
<comment type="caution">
    <text evidence="2">The sequence shown here is derived from an EMBL/GenBank/DDBJ whole genome shotgun (WGS) entry which is preliminary data.</text>
</comment>
<evidence type="ECO:0000256" key="1">
    <source>
        <dbReference type="SAM" id="MobiDB-lite"/>
    </source>
</evidence>
<gene>
    <name evidence="2" type="ORF">VFPFJ_02583</name>
</gene>
<dbReference type="AlphaFoldDB" id="A0A179HV31"/>
<sequence>MDGLFQHDAAGLQVVRLWVFQSVRGDSMTLYFMRDLVLTCRTSSIISTIKGIASGPRHRVAGSCCLPGYPSSPVPHSFIPPAWPRSSRTISNVSSIVCSRRSRRRNGDRETAWPTSRPRLAQQRPRRHIAQRRFESMANARNATSANSRSIPCLDATGLRRMMAAASWCHWRATDGVCSCKWRSTRWLEFGDGRARKCPSPSGHVQASH</sequence>
<dbReference type="Proteomes" id="UP000078340">
    <property type="component" value="Unassembled WGS sequence"/>
</dbReference>
<name>A0A179HV31_PURLI</name>
<reference evidence="2 3" key="1">
    <citation type="submission" date="2016-02" db="EMBL/GenBank/DDBJ databases">
        <title>Biosynthesis of antibiotic leucinostatins and their inhibition on Phytophthora in bio-control Purpureocillium lilacinum.</title>
        <authorList>
            <person name="Wang G."/>
            <person name="Liu Z."/>
            <person name="Lin R."/>
            <person name="Li E."/>
            <person name="Mao Z."/>
            <person name="Ling J."/>
            <person name="Yin W."/>
            <person name="Xie B."/>
        </authorList>
    </citation>
    <scope>NUCLEOTIDE SEQUENCE [LARGE SCALE GENOMIC DNA]</scope>
    <source>
        <strain evidence="2">PLFJ-1</strain>
    </source>
</reference>
<evidence type="ECO:0000313" key="2">
    <source>
        <dbReference type="EMBL" id="OAQ93421.1"/>
    </source>
</evidence>
<feature type="region of interest" description="Disordered" evidence="1">
    <location>
        <begin position="98"/>
        <end position="127"/>
    </location>
</feature>
<dbReference type="EMBL" id="LSBI01000002">
    <property type="protein sequence ID" value="OAQ93421.1"/>
    <property type="molecule type" value="Genomic_DNA"/>
</dbReference>
<proteinExistence type="predicted"/>